<evidence type="ECO:0000256" key="2">
    <source>
        <dbReference type="ARBA" id="ARBA00022801"/>
    </source>
</evidence>
<accession>A0A5Q4YWS0</accession>
<evidence type="ECO:0000256" key="4">
    <source>
        <dbReference type="ARBA" id="ARBA00022840"/>
    </source>
</evidence>
<dbReference type="InterPro" id="IPR000330">
    <property type="entry name" value="SNF2_N"/>
</dbReference>
<dbReference type="PANTHER" id="PTHR45766:SF6">
    <property type="entry name" value="SWI_SNF-RELATED MATRIX-ASSOCIATED ACTIN-DEPENDENT REGULATOR OF CHROMATIN SUBFAMILY A-LIKE PROTEIN 1"/>
    <property type="match status" value="1"/>
</dbReference>
<organism evidence="7 8">
    <name type="scientific">Paraburkholderia dioscoreae</name>
    <dbReference type="NCBI Taxonomy" id="2604047"/>
    <lineage>
        <taxon>Bacteria</taxon>
        <taxon>Pseudomonadati</taxon>
        <taxon>Pseudomonadota</taxon>
        <taxon>Betaproteobacteria</taxon>
        <taxon>Burkholderiales</taxon>
        <taxon>Burkholderiaceae</taxon>
        <taxon>Paraburkholderia</taxon>
    </lineage>
</organism>
<dbReference type="SUPFAM" id="SSF52540">
    <property type="entry name" value="P-loop containing nucleoside triphosphate hydrolases"/>
    <property type="match status" value="1"/>
</dbReference>
<evidence type="ECO:0000313" key="8">
    <source>
        <dbReference type="Proteomes" id="UP000325811"/>
    </source>
</evidence>
<dbReference type="Gene3D" id="3.40.50.300">
    <property type="entry name" value="P-loop containing nucleotide triphosphate hydrolases"/>
    <property type="match status" value="1"/>
</dbReference>
<dbReference type="RefSeq" id="WP_165190044.1">
    <property type="nucleotide sequence ID" value="NZ_LR699555.1"/>
</dbReference>
<dbReference type="Pfam" id="PF00176">
    <property type="entry name" value="SNF2-rel_dom"/>
    <property type="match status" value="1"/>
</dbReference>
<dbReference type="SMART" id="SM00487">
    <property type="entry name" value="DEXDc"/>
    <property type="match status" value="1"/>
</dbReference>
<keyword evidence="4" id="KW-0067">ATP-binding</keyword>
<dbReference type="InterPro" id="IPR001650">
    <property type="entry name" value="Helicase_C-like"/>
</dbReference>
<name>A0A5Q4YWS0_9BURK</name>
<dbReference type="InterPro" id="IPR027417">
    <property type="entry name" value="P-loop_NTPase"/>
</dbReference>
<geneLocation type="plasmid" evidence="7 8">
    <name>pI</name>
</geneLocation>
<keyword evidence="2" id="KW-0378">Hydrolase</keyword>
<dbReference type="InterPro" id="IPR014001">
    <property type="entry name" value="Helicase_ATP-bd"/>
</dbReference>
<dbReference type="InterPro" id="IPR038718">
    <property type="entry name" value="SNF2-like_sf"/>
</dbReference>
<dbReference type="Gene3D" id="3.40.50.10810">
    <property type="entry name" value="Tandem AAA-ATPase domain"/>
    <property type="match status" value="1"/>
</dbReference>
<evidence type="ECO:0000256" key="1">
    <source>
        <dbReference type="ARBA" id="ARBA00022741"/>
    </source>
</evidence>
<dbReference type="GO" id="GO:0005524">
    <property type="term" value="F:ATP binding"/>
    <property type="evidence" value="ECO:0007669"/>
    <property type="project" value="UniProtKB-KW"/>
</dbReference>
<proteinExistence type="predicted"/>
<dbReference type="PANTHER" id="PTHR45766">
    <property type="entry name" value="DNA ANNEALING HELICASE AND ENDONUCLEASE ZRANB3 FAMILY MEMBER"/>
    <property type="match status" value="1"/>
</dbReference>
<dbReference type="CDD" id="cd18793">
    <property type="entry name" value="SF2_C_SNF"/>
    <property type="match status" value="1"/>
</dbReference>
<dbReference type="AlphaFoldDB" id="A0A5Q4YWS0"/>
<keyword evidence="8" id="KW-1185">Reference proteome</keyword>
<dbReference type="SMART" id="SM00490">
    <property type="entry name" value="HELICc"/>
    <property type="match status" value="1"/>
</dbReference>
<evidence type="ECO:0000259" key="5">
    <source>
        <dbReference type="PROSITE" id="PS51192"/>
    </source>
</evidence>
<evidence type="ECO:0000313" key="7">
    <source>
        <dbReference type="EMBL" id="VVD31062.1"/>
    </source>
</evidence>
<protein>
    <submittedName>
        <fullName evidence="7">Helicase</fullName>
    </submittedName>
</protein>
<keyword evidence="7" id="KW-0614">Plasmid</keyword>
<evidence type="ECO:0000256" key="3">
    <source>
        <dbReference type="ARBA" id="ARBA00022806"/>
    </source>
</evidence>
<keyword evidence="1" id="KW-0547">Nucleotide-binding</keyword>
<feature type="domain" description="Helicase ATP-binding" evidence="5">
    <location>
        <begin position="110"/>
        <end position="286"/>
    </location>
</feature>
<dbReference type="EMBL" id="LR699555">
    <property type="protein sequence ID" value="VVD31062.1"/>
    <property type="molecule type" value="Genomic_DNA"/>
</dbReference>
<sequence length="951" mass="107099">MSVSLQPGKLVSLRGRDWVVLPSDEEDLLILRPLGGSDDEITGLYLPLGGDQPSDARFAPPTAEDLGDFSTARVLYDAARLAFRNGAGPFRCLAKLSFRPRSYQMVPLVMALREEPTRLLIADDVGVGKTIESLLIVRELIERRKIRRFAVICLPHLCEQWQAEIRAKLDLEAVIIRSSTQARLDRQIHGDTSVYDYYPYQVISIDFIKSDARRDVFIEQCPELVIVDEAHTCARPAGASASQQQRYHLVSRIARKPNQQLILLTATPHSGKPEEFQSLLGLIRPEFETMDLPSSSQVQRRELAKHFVQRKRGDVEKWLGEDTPFPQRDAFELNYPLARGYAALFNELIDFSRKLIAPVEGKREQRVQYWTALALLRGVMSSPAAGVEMLNTRMSGLAKAAIADDAKGEQEDILNPVGDTEFGHEGDNAPTQVIERADWSEHQRRQLRDFAVRLGELSGNTHDQKLAITERQITDWLREGFCPVVFCRYIATAQYVGEWLAPALRTKYPELDIQVITSELPDDLRRQRIEEMGRSKLRVLIATDCLSEGINLQEQFTAVLHYDLPWNPNRLEQREGRVDRFGQQASIVKACMLYGADNPIDGVVLDVLLRKVKEIKRATGINVPFPEDSQSIIDTITQALLLNPKRAIRTLQNAQGVLFDFNDFEEAATAKAAVTHKLDEAAAREKASRSIFAQHAIKAHEIEADLREVDEAIGDPKAVESFVTSVLNNLLGVQMVPQGKGYRVVTANMPAQLRELLPAGETLFVSFVSPTPEGFHYIGRNHRFVEQLCQAVMANTVNRQDKRAARAAVIRTRTVQTKTTLLLFRCRNVIEQTKSHQQIVAEEMLLWGWRGTPQEQREYLDHAAAKTLIAEAAASSDLSPQARAGFLDNELMLLAQLGDAFEQVAEQQSRRLVDAHERFSSLMEKQRFQVVYPVLPMDLLGVYVLLPEGPQ</sequence>
<dbReference type="Pfam" id="PF00271">
    <property type="entry name" value="Helicase_C"/>
    <property type="match status" value="1"/>
</dbReference>
<dbReference type="CDD" id="cd18011">
    <property type="entry name" value="DEXDc_RapA"/>
    <property type="match status" value="1"/>
</dbReference>
<dbReference type="InterPro" id="IPR049730">
    <property type="entry name" value="SNF2/RAD54-like_C"/>
</dbReference>
<dbReference type="Proteomes" id="UP000325811">
    <property type="component" value="Plasmid pI"/>
</dbReference>
<reference evidence="7 8" key="1">
    <citation type="submission" date="2019-08" db="EMBL/GenBank/DDBJ databases">
        <authorList>
            <person name="Herpell B J."/>
        </authorList>
    </citation>
    <scope>NUCLEOTIDE SEQUENCE [LARGE SCALE GENOMIC DNA]</scope>
    <source>
        <strain evidence="8">Msb3</strain>
        <plasmid evidence="7 8">pI</plasmid>
    </source>
</reference>
<dbReference type="PROSITE" id="PS51192">
    <property type="entry name" value="HELICASE_ATP_BIND_1"/>
    <property type="match status" value="1"/>
</dbReference>
<dbReference type="PROSITE" id="PS51194">
    <property type="entry name" value="HELICASE_CTER"/>
    <property type="match status" value="1"/>
</dbReference>
<dbReference type="KEGG" id="pdio:PDMSB3_0226.2"/>
<keyword evidence="3 7" id="KW-0347">Helicase</keyword>
<dbReference type="GO" id="GO:0004386">
    <property type="term" value="F:helicase activity"/>
    <property type="evidence" value="ECO:0007669"/>
    <property type="project" value="UniProtKB-KW"/>
</dbReference>
<dbReference type="GO" id="GO:0016787">
    <property type="term" value="F:hydrolase activity"/>
    <property type="evidence" value="ECO:0007669"/>
    <property type="project" value="UniProtKB-KW"/>
</dbReference>
<gene>
    <name evidence="7" type="ORF">PDMSB3_0226</name>
</gene>
<feature type="domain" description="Helicase C-terminal" evidence="6">
    <location>
        <begin position="469"/>
        <end position="631"/>
    </location>
</feature>
<dbReference type="InterPro" id="IPR057342">
    <property type="entry name" value="DEXDc_RapA"/>
</dbReference>
<evidence type="ECO:0000259" key="6">
    <source>
        <dbReference type="PROSITE" id="PS51194"/>
    </source>
</evidence>